<sequence>MNYHVKIIAALLVTFQSLAQKKIEFVYPNKVFDTITAGNQINESGTATINGRALLDGKRVGYYVKISLFPLNEYFMEYLELEKQFGLKGKMRASLSPLALSYRLITISRDAETFTFTNLKPGKYYIESYVTKVKEKRGAHYVGQESTTFEGSYISGPPIFQEYTYNKFKQHHLAGMVEIDIEGETVQVTIQN</sequence>
<dbReference type="AlphaFoldDB" id="A0A327S830"/>
<dbReference type="RefSeq" id="WP_146608929.1">
    <property type="nucleotide sequence ID" value="NZ_LZRN01000080.1"/>
</dbReference>
<dbReference type="Proteomes" id="UP000248987">
    <property type="component" value="Unassembled WGS sequence"/>
</dbReference>
<evidence type="ECO:0000313" key="2">
    <source>
        <dbReference type="Proteomes" id="UP000248987"/>
    </source>
</evidence>
<protein>
    <submittedName>
        <fullName evidence="1">Uncharacterized protein</fullName>
    </submittedName>
</protein>
<evidence type="ECO:0000313" key="1">
    <source>
        <dbReference type="EMBL" id="RAJ25136.1"/>
    </source>
</evidence>
<organism evidence="1 2">
    <name type="scientific">Gelidibacter algens</name>
    <dbReference type="NCBI Taxonomy" id="49280"/>
    <lineage>
        <taxon>Bacteria</taxon>
        <taxon>Pseudomonadati</taxon>
        <taxon>Bacteroidota</taxon>
        <taxon>Flavobacteriia</taxon>
        <taxon>Flavobacteriales</taxon>
        <taxon>Flavobacteriaceae</taxon>
        <taxon>Gelidibacter</taxon>
    </lineage>
</organism>
<reference evidence="1 2" key="1">
    <citation type="submission" date="2018-06" db="EMBL/GenBank/DDBJ databases">
        <title>Genomic Encyclopedia of Archaeal and Bacterial Type Strains, Phase II (KMG-II): from individual species to whole genera.</title>
        <authorList>
            <person name="Goeker M."/>
        </authorList>
    </citation>
    <scope>NUCLEOTIDE SEQUENCE [LARGE SCALE GENOMIC DNA]</scope>
    <source>
        <strain evidence="1 2">DSM 12408</strain>
    </source>
</reference>
<keyword evidence="2" id="KW-1185">Reference proteome</keyword>
<accession>A0A327S830</accession>
<dbReference type="OrthoDB" id="6058208at2"/>
<gene>
    <name evidence="1" type="ORF">LX77_01437</name>
</gene>
<proteinExistence type="predicted"/>
<dbReference type="SUPFAM" id="SSF117074">
    <property type="entry name" value="Hypothetical protein PA1324"/>
    <property type="match status" value="1"/>
</dbReference>
<dbReference type="EMBL" id="QLLQ01000004">
    <property type="protein sequence ID" value="RAJ25136.1"/>
    <property type="molecule type" value="Genomic_DNA"/>
</dbReference>
<comment type="caution">
    <text evidence="1">The sequence shown here is derived from an EMBL/GenBank/DDBJ whole genome shotgun (WGS) entry which is preliminary data.</text>
</comment>
<name>A0A327S830_9FLAO</name>